<dbReference type="EMBL" id="LSFI01000007">
    <property type="protein sequence ID" value="OAG28346.1"/>
    <property type="molecule type" value="Genomic_DNA"/>
</dbReference>
<evidence type="ECO:0000256" key="2">
    <source>
        <dbReference type="ARBA" id="ARBA00022692"/>
    </source>
</evidence>
<dbReference type="InterPro" id="IPR047817">
    <property type="entry name" value="ABC2_TM_bact-type"/>
</dbReference>
<evidence type="ECO:0000256" key="4">
    <source>
        <dbReference type="ARBA" id="ARBA00023136"/>
    </source>
</evidence>
<dbReference type="PIRSF" id="PIRSF006648">
    <property type="entry name" value="DrrB"/>
    <property type="match status" value="1"/>
</dbReference>
<keyword evidence="3 5" id="KW-1133">Transmembrane helix</keyword>
<dbReference type="GO" id="GO:0043190">
    <property type="term" value="C:ATP-binding cassette (ABC) transporter complex"/>
    <property type="evidence" value="ECO:0007669"/>
    <property type="project" value="InterPro"/>
</dbReference>
<protein>
    <recommendedName>
        <fullName evidence="5">Transport permease protein</fullName>
    </recommendedName>
</protein>
<keyword evidence="4 5" id="KW-0472">Membrane</keyword>
<keyword evidence="2 5" id="KW-0812">Transmembrane</keyword>
<reference evidence="7 8" key="1">
    <citation type="submission" date="2016-02" db="EMBL/GenBank/DDBJ databases">
        <title>Draft genome sequence of Thermodesulfatator sp. S606.</title>
        <authorList>
            <person name="Lai Q."/>
            <person name="Cao J."/>
            <person name="Dupont S."/>
            <person name="Shao Z."/>
            <person name="Jebbar M."/>
            <person name="Alain K."/>
        </authorList>
    </citation>
    <scope>NUCLEOTIDE SEQUENCE [LARGE SCALE GENOMIC DNA]</scope>
    <source>
        <strain evidence="7 8">S606</strain>
    </source>
</reference>
<keyword evidence="8" id="KW-1185">Reference proteome</keyword>
<accession>A0A177E9F9</accession>
<dbReference type="RefSeq" id="WP_068541114.1">
    <property type="nucleotide sequence ID" value="NZ_LSFI01000007.1"/>
</dbReference>
<dbReference type="InterPro" id="IPR000412">
    <property type="entry name" value="ABC_2_transport"/>
</dbReference>
<proteinExistence type="inferred from homology"/>
<organism evidence="7 8">
    <name type="scientific">Thermodesulfatator autotrophicus</name>
    <dbReference type="NCBI Taxonomy" id="1795632"/>
    <lineage>
        <taxon>Bacteria</taxon>
        <taxon>Pseudomonadati</taxon>
        <taxon>Thermodesulfobacteriota</taxon>
        <taxon>Thermodesulfobacteria</taxon>
        <taxon>Thermodesulfobacteriales</taxon>
        <taxon>Thermodesulfatatoraceae</taxon>
        <taxon>Thermodesulfatator</taxon>
    </lineage>
</organism>
<feature type="transmembrane region" description="Helical" evidence="5">
    <location>
        <begin position="21"/>
        <end position="41"/>
    </location>
</feature>
<evidence type="ECO:0000256" key="3">
    <source>
        <dbReference type="ARBA" id="ARBA00022989"/>
    </source>
</evidence>
<dbReference type="Pfam" id="PF01061">
    <property type="entry name" value="ABC2_membrane"/>
    <property type="match status" value="1"/>
</dbReference>
<dbReference type="STRING" id="1795632.TH606_02475"/>
<evidence type="ECO:0000313" key="8">
    <source>
        <dbReference type="Proteomes" id="UP000076964"/>
    </source>
</evidence>
<comment type="caution">
    <text evidence="7">The sequence shown here is derived from an EMBL/GenBank/DDBJ whole genome shotgun (WGS) entry which is preliminary data.</text>
</comment>
<dbReference type="Proteomes" id="UP000076964">
    <property type="component" value="Unassembled WGS sequence"/>
</dbReference>
<feature type="transmembrane region" description="Helical" evidence="5">
    <location>
        <begin position="104"/>
        <end position="128"/>
    </location>
</feature>
<comment type="subcellular location">
    <subcellularLocation>
        <location evidence="5">Cell membrane</location>
        <topology evidence="5">Multi-pass membrane protein</topology>
    </subcellularLocation>
    <subcellularLocation>
        <location evidence="1">Membrane</location>
        <topology evidence="1">Multi-pass membrane protein</topology>
    </subcellularLocation>
</comment>
<dbReference type="InterPro" id="IPR052522">
    <property type="entry name" value="ABC-2_transport_permease"/>
</dbReference>
<evidence type="ECO:0000313" key="7">
    <source>
        <dbReference type="EMBL" id="OAG28346.1"/>
    </source>
</evidence>
<dbReference type="PANTHER" id="PTHR43332:SF2">
    <property type="entry name" value="INNER MEMBRANE TRANSPORT PERMEASE YADH"/>
    <property type="match status" value="1"/>
</dbReference>
<sequence length="244" mass="26846">MKGFLAVYLRELLIIWHRLPRMLLSFSVSPILYLVAFGFGLGKHLEVAGRPYLEFLIPGLVAASSMTQGFGINVEINVARFYLKVFEEFQAAPISNLAYVLGEILAGVTRAFLSVLIIVFVTLLAGVSLNFGPFFWLGMFLNAFIFASLGVTSAMMIKAHSDQALISNFIITPMVFLGGTFFPVENMPGLIQIVLKALPLTHASHLIRAAAYGEGLIWSSFFILLVLAILGLFLAYFSVDKARD</sequence>
<dbReference type="PRINTS" id="PR00164">
    <property type="entry name" value="ABC2TRNSPORT"/>
</dbReference>
<feature type="transmembrane region" description="Helical" evidence="5">
    <location>
        <begin position="134"/>
        <end position="157"/>
    </location>
</feature>
<name>A0A177E9F9_9BACT</name>
<evidence type="ECO:0000259" key="6">
    <source>
        <dbReference type="PROSITE" id="PS51012"/>
    </source>
</evidence>
<dbReference type="InterPro" id="IPR013525">
    <property type="entry name" value="ABC2_TM"/>
</dbReference>
<keyword evidence="5" id="KW-1003">Cell membrane</keyword>
<keyword evidence="5" id="KW-0813">Transport</keyword>
<gene>
    <name evidence="7" type="ORF">TH606_02475</name>
</gene>
<feature type="transmembrane region" description="Helical" evidence="5">
    <location>
        <begin position="61"/>
        <end position="83"/>
    </location>
</feature>
<feature type="transmembrane region" description="Helical" evidence="5">
    <location>
        <begin position="164"/>
        <end position="182"/>
    </location>
</feature>
<feature type="domain" description="ABC transmembrane type-2" evidence="6">
    <location>
        <begin position="21"/>
        <end position="242"/>
    </location>
</feature>
<dbReference type="GO" id="GO:0140359">
    <property type="term" value="F:ABC-type transporter activity"/>
    <property type="evidence" value="ECO:0007669"/>
    <property type="project" value="InterPro"/>
</dbReference>
<comment type="similarity">
    <text evidence="5">Belongs to the ABC-2 integral membrane protein family.</text>
</comment>
<dbReference type="PROSITE" id="PS51012">
    <property type="entry name" value="ABC_TM2"/>
    <property type="match status" value="1"/>
</dbReference>
<evidence type="ECO:0000256" key="1">
    <source>
        <dbReference type="ARBA" id="ARBA00004141"/>
    </source>
</evidence>
<dbReference type="PANTHER" id="PTHR43332">
    <property type="entry name" value="INNER MEMBRANE TRANSPORT PERMEASE YADH-RELATED"/>
    <property type="match status" value="1"/>
</dbReference>
<evidence type="ECO:0000256" key="5">
    <source>
        <dbReference type="RuleBase" id="RU361157"/>
    </source>
</evidence>
<feature type="transmembrane region" description="Helical" evidence="5">
    <location>
        <begin position="216"/>
        <end position="239"/>
    </location>
</feature>
<dbReference type="OrthoDB" id="9788252at2"/>
<dbReference type="AlphaFoldDB" id="A0A177E9F9"/>